<gene>
    <name evidence="1" type="ORF">L5014_24815</name>
</gene>
<dbReference type="EMBL" id="JAKLJA010000025">
    <property type="protein sequence ID" value="MCG5076548.1"/>
    <property type="molecule type" value="Genomic_DNA"/>
</dbReference>
<organism evidence="1 2">
    <name type="scientific">Paraburkholderia tagetis</name>
    <dbReference type="NCBI Taxonomy" id="2913261"/>
    <lineage>
        <taxon>Bacteria</taxon>
        <taxon>Pseudomonadati</taxon>
        <taxon>Pseudomonadota</taxon>
        <taxon>Betaproteobacteria</taxon>
        <taxon>Burkholderiales</taxon>
        <taxon>Burkholderiaceae</taxon>
        <taxon>Paraburkholderia</taxon>
    </lineage>
</organism>
<protein>
    <submittedName>
        <fullName evidence="1">Chaperone modulator CbpM</fullName>
    </submittedName>
</protein>
<keyword evidence="2" id="KW-1185">Reference proteome</keyword>
<name>A0A9X1RXL1_9BURK</name>
<sequence>MNESHSIWLAGPIVEEEVEFTLFELCRATGASEEQLALWTAEGALEPQGAGPQAWRFDGPSLCRVRIAQRLTRDLEINAAGIALALDLLDEIDTLRARLRRVQKH</sequence>
<dbReference type="Proteomes" id="UP001139308">
    <property type="component" value="Unassembled WGS sequence"/>
</dbReference>
<dbReference type="Gene3D" id="1.10.1660.10">
    <property type="match status" value="1"/>
</dbReference>
<dbReference type="AlphaFoldDB" id="A0A9X1RXL1"/>
<evidence type="ECO:0000313" key="1">
    <source>
        <dbReference type="EMBL" id="MCG5076548.1"/>
    </source>
</evidence>
<evidence type="ECO:0000313" key="2">
    <source>
        <dbReference type="Proteomes" id="UP001139308"/>
    </source>
</evidence>
<dbReference type="RefSeq" id="WP_238466472.1">
    <property type="nucleotide sequence ID" value="NZ_JAKLJA010000025.1"/>
</dbReference>
<comment type="caution">
    <text evidence="1">The sequence shown here is derived from an EMBL/GenBank/DDBJ whole genome shotgun (WGS) entry which is preliminary data.</text>
</comment>
<reference evidence="1" key="1">
    <citation type="submission" date="2022-01" db="EMBL/GenBank/DDBJ databases">
        <title>Genome sequence and assembly of Parabukholderia sp. RG36.</title>
        <authorList>
            <person name="Chhetri G."/>
        </authorList>
    </citation>
    <scope>NUCLEOTIDE SEQUENCE</scope>
    <source>
        <strain evidence="1">RG36</strain>
    </source>
</reference>
<accession>A0A9X1RXL1</accession>
<proteinExistence type="predicted"/>
<dbReference type="Pfam" id="PF13591">
    <property type="entry name" value="MerR_2"/>
    <property type="match status" value="1"/>
</dbReference>